<dbReference type="STRING" id="35608.A0A2U1LVZ2"/>
<dbReference type="OrthoDB" id="37537at2759"/>
<dbReference type="GO" id="GO:0016491">
    <property type="term" value="F:oxidoreductase activity"/>
    <property type="evidence" value="ECO:0007669"/>
    <property type="project" value="UniProtKB-KW"/>
</dbReference>
<reference evidence="3 4" key="1">
    <citation type="journal article" date="2018" name="Mol. Plant">
        <title>The genome of Artemisia annua provides insight into the evolution of Asteraceae family and artemisinin biosynthesis.</title>
        <authorList>
            <person name="Shen Q."/>
            <person name="Zhang L."/>
            <person name="Liao Z."/>
            <person name="Wang S."/>
            <person name="Yan T."/>
            <person name="Shi P."/>
            <person name="Liu M."/>
            <person name="Fu X."/>
            <person name="Pan Q."/>
            <person name="Wang Y."/>
            <person name="Lv Z."/>
            <person name="Lu X."/>
            <person name="Zhang F."/>
            <person name="Jiang W."/>
            <person name="Ma Y."/>
            <person name="Chen M."/>
            <person name="Hao X."/>
            <person name="Li L."/>
            <person name="Tang Y."/>
            <person name="Lv G."/>
            <person name="Zhou Y."/>
            <person name="Sun X."/>
            <person name="Brodelius P.E."/>
            <person name="Rose J.K.C."/>
            <person name="Tang K."/>
        </authorList>
    </citation>
    <scope>NUCLEOTIDE SEQUENCE [LARGE SCALE GENOMIC DNA]</scope>
    <source>
        <strain evidence="4">cv. Huhao1</strain>
        <tissue evidence="3">Leaf</tissue>
    </source>
</reference>
<evidence type="ECO:0000313" key="3">
    <source>
        <dbReference type="EMBL" id="PWA53162.1"/>
    </source>
</evidence>
<dbReference type="PANTHER" id="PTHR43625">
    <property type="entry name" value="AFLATOXIN B1 ALDEHYDE REDUCTASE"/>
    <property type="match status" value="1"/>
</dbReference>
<dbReference type="EMBL" id="PKPP01007521">
    <property type="protein sequence ID" value="PWA53162.1"/>
    <property type="molecule type" value="Genomic_DNA"/>
</dbReference>
<proteinExistence type="predicted"/>
<dbReference type="InterPro" id="IPR036812">
    <property type="entry name" value="NAD(P)_OxRdtase_dom_sf"/>
</dbReference>
<keyword evidence="1" id="KW-0521">NADP</keyword>
<name>A0A2U1LVZ2_ARTAN</name>
<sequence>MRELMKMVEEGKVKYVELSEASASTIRRAHVVHPITAVQNEELGIGIVCYNPIRRGFLAVDPKLVNKFDEGDVRKPTLYYLTNRFDYCCSLCAKNIENYMVITANFVLPESKDIPGTNEYFDQTVEALQTPLENGPKTQTKMCYPSPYDLILMDCQSYIGTWGYFYETQLAFNGYNMATETFQATIIIYPICLRSCDHQWSQAFFAILHETNQVTVFCANNLFYISSGLYITPFVGYRALAHIFLAKIEADTTTVAHVLLRLPTIQDPCVVMIKPLKIAMSSNVSAATESEHHLTIAKGRGLK</sequence>
<dbReference type="GO" id="GO:0005737">
    <property type="term" value="C:cytoplasm"/>
    <property type="evidence" value="ECO:0007669"/>
    <property type="project" value="TreeGrafter"/>
</dbReference>
<protein>
    <submittedName>
        <fullName evidence="3">Putative aldo-keto reductase 2</fullName>
    </submittedName>
</protein>
<evidence type="ECO:0000256" key="1">
    <source>
        <dbReference type="ARBA" id="ARBA00022857"/>
    </source>
</evidence>
<evidence type="ECO:0000256" key="2">
    <source>
        <dbReference type="ARBA" id="ARBA00023002"/>
    </source>
</evidence>
<accession>A0A2U1LVZ2</accession>
<dbReference type="AlphaFoldDB" id="A0A2U1LVZ2"/>
<dbReference type="Proteomes" id="UP000245207">
    <property type="component" value="Unassembled WGS sequence"/>
</dbReference>
<dbReference type="SUPFAM" id="SSF51430">
    <property type="entry name" value="NAD(P)-linked oxidoreductase"/>
    <property type="match status" value="1"/>
</dbReference>
<gene>
    <name evidence="3" type="ORF">CTI12_AA400900</name>
</gene>
<organism evidence="3 4">
    <name type="scientific">Artemisia annua</name>
    <name type="common">Sweet wormwood</name>
    <dbReference type="NCBI Taxonomy" id="35608"/>
    <lineage>
        <taxon>Eukaryota</taxon>
        <taxon>Viridiplantae</taxon>
        <taxon>Streptophyta</taxon>
        <taxon>Embryophyta</taxon>
        <taxon>Tracheophyta</taxon>
        <taxon>Spermatophyta</taxon>
        <taxon>Magnoliopsida</taxon>
        <taxon>eudicotyledons</taxon>
        <taxon>Gunneridae</taxon>
        <taxon>Pentapetalae</taxon>
        <taxon>asterids</taxon>
        <taxon>campanulids</taxon>
        <taxon>Asterales</taxon>
        <taxon>Asteraceae</taxon>
        <taxon>Asteroideae</taxon>
        <taxon>Anthemideae</taxon>
        <taxon>Artemisiinae</taxon>
        <taxon>Artemisia</taxon>
    </lineage>
</organism>
<keyword evidence="2" id="KW-0560">Oxidoreductase</keyword>
<comment type="caution">
    <text evidence="3">The sequence shown here is derived from an EMBL/GenBank/DDBJ whole genome shotgun (WGS) entry which is preliminary data.</text>
</comment>
<dbReference type="InterPro" id="IPR050791">
    <property type="entry name" value="Aldo-Keto_reductase"/>
</dbReference>
<dbReference type="PANTHER" id="PTHR43625:SF40">
    <property type="entry name" value="ALDO-KETO REDUCTASE YAKC [NADP(+)]"/>
    <property type="match status" value="1"/>
</dbReference>
<keyword evidence="4" id="KW-1185">Reference proteome</keyword>
<dbReference type="Gene3D" id="3.20.20.100">
    <property type="entry name" value="NADP-dependent oxidoreductase domain"/>
    <property type="match status" value="1"/>
</dbReference>
<evidence type="ECO:0000313" key="4">
    <source>
        <dbReference type="Proteomes" id="UP000245207"/>
    </source>
</evidence>